<dbReference type="GO" id="GO:0005829">
    <property type="term" value="C:cytosol"/>
    <property type="evidence" value="ECO:0007669"/>
    <property type="project" value="TreeGrafter"/>
</dbReference>
<keyword evidence="5" id="KW-0804">Transcription</keyword>
<dbReference type="SMART" id="SM00862">
    <property type="entry name" value="Trans_reg_C"/>
    <property type="match status" value="1"/>
</dbReference>
<dbReference type="CDD" id="cd00383">
    <property type="entry name" value="trans_reg_C"/>
    <property type="match status" value="1"/>
</dbReference>
<evidence type="ECO:0000259" key="9">
    <source>
        <dbReference type="PROSITE" id="PS51755"/>
    </source>
</evidence>
<dbReference type="AlphaFoldDB" id="D5UZD2"/>
<dbReference type="Gene3D" id="1.10.10.10">
    <property type="entry name" value="Winged helix-like DNA-binding domain superfamily/Winged helix DNA-binding domain"/>
    <property type="match status" value="1"/>
</dbReference>
<dbReference type="PANTHER" id="PTHR48111">
    <property type="entry name" value="REGULATOR OF RPOS"/>
    <property type="match status" value="1"/>
</dbReference>
<dbReference type="PANTHER" id="PTHR48111:SF1">
    <property type="entry name" value="TWO-COMPONENT RESPONSE REGULATOR ORR33"/>
    <property type="match status" value="1"/>
</dbReference>
<sequence length="223" mass="26249">MLGTKILFLEDDKLYQETIKDLLEEENFIIDTCSNGEKFLNKIYDNIYDLYILDINVPQIDGYEIMRILNEYEDETLRLVLTSISNSIIRSFKSGCDGFLNKTGNNQELILRIQSLIKRSYRTYHQDIIISENLSYNIFSKELFYNQEPLEMEPQTLLVLNYLIKNRGNFVSKESLEKNVYPSNSNSKADVIRYHIWHLRKILGVDIIESQKNRGYRLKPIGV</sequence>
<keyword evidence="2" id="KW-0902">Two-component regulatory system</keyword>
<keyword evidence="1 6" id="KW-0597">Phosphoprotein</keyword>
<protein>
    <submittedName>
        <fullName evidence="10">Two component transcriptional regulator, winged helix family</fullName>
    </submittedName>
</protein>
<organism evidence="10 11">
    <name type="scientific">Arcobacter nitrofigilis (strain ATCC 33309 / DSM 7299 / CCUG 15893 / LMG 7604 / NCTC 12251 / CI)</name>
    <name type="common">Campylobacter nitrofigilis</name>
    <dbReference type="NCBI Taxonomy" id="572480"/>
    <lineage>
        <taxon>Bacteria</taxon>
        <taxon>Pseudomonadati</taxon>
        <taxon>Campylobacterota</taxon>
        <taxon>Epsilonproteobacteria</taxon>
        <taxon>Campylobacterales</taxon>
        <taxon>Arcobacteraceae</taxon>
        <taxon>Arcobacter</taxon>
    </lineage>
</organism>
<evidence type="ECO:0000259" key="8">
    <source>
        <dbReference type="PROSITE" id="PS50110"/>
    </source>
</evidence>
<feature type="modified residue" description="4-aspartylphosphate" evidence="6">
    <location>
        <position position="54"/>
    </location>
</feature>
<evidence type="ECO:0000256" key="3">
    <source>
        <dbReference type="ARBA" id="ARBA00023015"/>
    </source>
</evidence>
<dbReference type="SMART" id="SM00448">
    <property type="entry name" value="REC"/>
    <property type="match status" value="1"/>
</dbReference>
<dbReference type="GO" id="GO:0006355">
    <property type="term" value="P:regulation of DNA-templated transcription"/>
    <property type="evidence" value="ECO:0007669"/>
    <property type="project" value="InterPro"/>
</dbReference>
<dbReference type="EMBL" id="CP001999">
    <property type="protein sequence ID" value="ADG92169.1"/>
    <property type="molecule type" value="Genomic_DNA"/>
</dbReference>
<evidence type="ECO:0000256" key="6">
    <source>
        <dbReference type="PROSITE-ProRule" id="PRU00169"/>
    </source>
</evidence>
<dbReference type="GO" id="GO:0000156">
    <property type="term" value="F:phosphorelay response regulator activity"/>
    <property type="evidence" value="ECO:0007669"/>
    <property type="project" value="TreeGrafter"/>
</dbReference>
<dbReference type="GO" id="GO:0000976">
    <property type="term" value="F:transcription cis-regulatory region binding"/>
    <property type="evidence" value="ECO:0007669"/>
    <property type="project" value="TreeGrafter"/>
</dbReference>
<dbReference type="SUPFAM" id="SSF52172">
    <property type="entry name" value="CheY-like"/>
    <property type="match status" value="1"/>
</dbReference>
<reference evidence="10 11" key="1">
    <citation type="journal article" date="2010" name="Stand. Genomic Sci.">
        <title>Complete genome sequence of Arcobacter nitrofigilis type strain (CI).</title>
        <authorList>
            <person name="Pati A."/>
            <person name="Gronow S."/>
            <person name="Lapidus A."/>
            <person name="Copeland A."/>
            <person name="Glavina Del Rio T."/>
            <person name="Nolan M."/>
            <person name="Lucas S."/>
            <person name="Tice H."/>
            <person name="Cheng J.F."/>
            <person name="Han C."/>
            <person name="Chertkov O."/>
            <person name="Bruce D."/>
            <person name="Tapia R."/>
            <person name="Goodwin L."/>
            <person name="Pitluck S."/>
            <person name="Liolios K."/>
            <person name="Ivanova N."/>
            <person name="Mavromatis K."/>
            <person name="Chen A."/>
            <person name="Palaniappan K."/>
            <person name="Land M."/>
            <person name="Hauser L."/>
            <person name="Chang Y.J."/>
            <person name="Jeffries C.D."/>
            <person name="Detter J.C."/>
            <person name="Rohde M."/>
            <person name="Goker M."/>
            <person name="Bristow J."/>
            <person name="Eisen J.A."/>
            <person name="Markowitz V."/>
            <person name="Hugenholtz P."/>
            <person name="Klenk H.P."/>
            <person name="Kyrpides N.C."/>
        </authorList>
    </citation>
    <scope>NUCLEOTIDE SEQUENCE [LARGE SCALE GENOMIC DNA]</scope>
    <source>
        <strain evidence="11">ATCC 33309 / DSM 7299 / CCUG 15893 / LMG 7604 / NCTC 12251 / CI</strain>
    </source>
</reference>
<feature type="domain" description="OmpR/PhoB-type" evidence="9">
    <location>
        <begin position="126"/>
        <end position="220"/>
    </location>
</feature>
<evidence type="ECO:0000256" key="5">
    <source>
        <dbReference type="ARBA" id="ARBA00023163"/>
    </source>
</evidence>
<dbReference type="GO" id="GO:0032993">
    <property type="term" value="C:protein-DNA complex"/>
    <property type="evidence" value="ECO:0007669"/>
    <property type="project" value="TreeGrafter"/>
</dbReference>
<dbReference type="STRING" id="572480.Arnit_0504"/>
<dbReference type="eggNOG" id="COG0745">
    <property type="taxonomic scope" value="Bacteria"/>
</dbReference>
<evidence type="ECO:0000256" key="2">
    <source>
        <dbReference type="ARBA" id="ARBA00023012"/>
    </source>
</evidence>
<dbReference type="InterPro" id="IPR036388">
    <property type="entry name" value="WH-like_DNA-bd_sf"/>
</dbReference>
<dbReference type="InterPro" id="IPR011006">
    <property type="entry name" value="CheY-like_superfamily"/>
</dbReference>
<dbReference type="PROSITE" id="PS50110">
    <property type="entry name" value="RESPONSE_REGULATORY"/>
    <property type="match status" value="1"/>
</dbReference>
<keyword evidence="11" id="KW-1185">Reference proteome</keyword>
<keyword evidence="3" id="KW-0805">Transcription regulation</keyword>
<keyword evidence="4 7" id="KW-0238">DNA-binding</keyword>
<dbReference type="KEGG" id="ant:Arnit_0504"/>
<dbReference type="InterPro" id="IPR001867">
    <property type="entry name" value="OmpR/PhoB-type_DNA-bd"/>
</dbReference>
<dbReference type="Pfam" id="PF00486">
    <property type="entry name" value="Trans_reg_C"/>
    <property type="match status" value="1"/>
</dbReference>
<dbReference type="HOGENOM" id="CLU_000445_30_3_7"/>
<feature type="domain" description="Response regulatory" evidence="8">
    <location>
        <begin position="5"/>
        <end position="117"/>
    </location>
</feature>
<dbReference type="Pfam" id="PF00072">
    <property type="entry name" value="Response_reg"/>
    <property type="match status" value="1"/>
</dbReference>
<evidence type="ECO:0000313" key="11">
    <source>
        <dbReference type="Proteomes" id="UP000000939"/>
    </source>
</evidence>
<name>D5UZD2_ARCNC</name>
<proteinExistence type="predicted"/>
<dbReference type="InterPro" id="IPR001789">
    <property type="entry name" value="Sig_transdc_resp-reg_receiver"/>
</dbReference>
<gene>
    <name evidence="10" type="ordered locus">Arnit_0504</name>
</gene>
<dbReference type="RefSeq" id="WP_013134314.1">
    <property type="nucleotide sequence ID" value="NC_014166.1"/>
</dbReference>
<dbReference type="Proteomes" id="UP000000939">
    <property type="component" value="Chromosome"/>
</dbReference>
<accession>D5UZD2</accession>
<dbReference type="Gene3D" id="3.40.50.2300">
    <property type="match status" value="1"/>
</dbReference>
<feature type="DNA-binding region" description="OmpR/PhoB-type" evidence="7">
    <location>
        <begin position="126"/>
        <end position="220"/>
    </location>
</feature>
<evidence type="ECO:0000256" key="1">
    <source>
        <dbReference type="ARBA" id="ARBA00022553"/>
    </source>
</evidence>
<dbReference type="InterPro" id="IPR039420">
    <property type="entry name" value="WalR-like"/>
</dbReference>
<evidence type="ECO:0000313" key="10">
    <source>
        <dbReference type="EMBL" id="ADG92169.1"/>
    </source>
</evidence>
<evidence type="ECO:0000256" key="7">
    <source>
        <dbReference type="PROSITE-ProRule" id="PRU01091"/>
    </source>
</evidence>
<evidence type="ECO:0000256" key="4">
    <source>
        <dbReference type="ARBA" id="ARBA00023125"/>
    </source>
</evidence>
<dbReference type="PROSITE" id="PS51755">
    <property type="entry name" value="OMPR_PHOB"/>
    <property type="match status" value="1"/>
</dbReference>
<dbReference type="OrthoDB" id="5343147at2"/>